<feature type="domain" description="Phosphoribosyltransferase" evidence="2">
    <location>
        <begin position="193"/>
        <end position="229"/>
    </location>
</feature>
<dbReference type="InterPro" id="IPR051910">
    <property type="entry name" value="ComF/GntX_DNA_util-trans"/>
</dbReference>
<keyword evidence="3" id="KW-0328">Glycosyltransferase</keyword>
<dbReference type="OrthoDB" id="5244859at2"/>
<dbReference type="PANTHER" id="PTHR47505:SF1">
    <property type="entry name" value="DNA UTILIZATION PROTEIN YHGH"/>
    <property type="match status" value="1"/>
</dbReference>
<dbReference type="GO" id="GO:0016757">
    <property type="term" value="F:glycosyltransferase activity"/>
    <property type="evidence" value="ECO:0007669"/>
    <property type="project" value="UniProtKB-KW"/>
</dbReference>
<dbReference type="InterPro" id="IPR029057">
    <property type="entry name" value="PRTase-like"/>
</dbReference>
<gene>
    <name evidence="3" type="ORF">SAMN06264365_103575</name>
</gene>
<dbReference type="CDD" id="cd06223">
    <property type="entry name" value="PRTases_typeI"/>
    <property type="match status" value="1"/>
</dbReference>
<accession>A0A238XM84</accession>
<name>A0A238XM84_9ACTN</name>
<evidence type="ECO:0000259" key="2">
    <source>
        <dbReference type="Pfam" id="PF00156"/>
    </source>
</evidence>
<evidence type="ECO:0000313" key="3">
    <source>
        <dbReference type="EMBL" id="SNR60047.1"/>
    </source>
</evidence>
<keyword evidence="4" id="KW-1185">Reference proteome</keyword>
<dbReference type="AlphaFoldDB" id="A0A238XM84"/>
<organism evidence="3 4">
    <name type="scientific">Actinoplanes regularis</name>
    <dbReference type="NCBI Taxonomy" id="52697"/>
    <lineage>
        <taxon>Bacteria</taxon>
        <taxon>Bacillati</taxon>
        <taxon>Actinomycetota</taxon>
        <taxon>Actinomycetes</taxon>
        <taxon>Micromonosporales</taxon>
        <taxon>Micromonosporaceae</taxon>
        <taxon>Actinoplanes</taxon>
    </lineage>
</organism>
<dbReference type="Gene3D" id="3.40.50.2020">
    <property type="match status" value="1"/>
</dbReference>
<dbReference type="Proteomes" id="UP000198415">
    <property type="component" value="Unassembled WGS sequence"/>
</dbReference>
<dbReference type="EMBL" id="FZNR01000003">
    <property type="protein sequence ID" value="SNR60047.1"/>
    <property type="molecule type" value="Genomic_DNA"/>
</dbReference>
<keyword evidence="3" id="KW-0808">Transferase</keyword>
<dbReference type="RefSeq" id="WP_089293163.1">
    <property type="nucleotide sequence ID" value="NZ_BOMU01000093.1"/>
</dbReference>
<dbReference type="SUPFAM" id="SSF53271">
    <property type="entry name" value="PRTase-like"/>
    <property type="match status" value="1"/>
</dbReference>
<evidence type="ECO:0000256" key="1">
    <source>
        <dbReference type="ARBA" id="ARBA00008007"/>
    </source>
</evidence>
<dbReference type="Pfam" id="PF00156">
    <property type="entry name" value="Pribosyltran"/>
    <property type="match status" value="1"/>
</dbReference>
<protein>
    <submittedName>
        <fullName evidence="3">Predicted amidophosphoribosyltransferases</fullName>
    </submittedName>
</protein>
<dbReference type="PANTHER" id="PTHR47505">
    <property type="entry name" value="DNA UTILIZATION PROTEIN YHGH"/>
    <property type="match status" value="1"/>
</dbReference>
<proteinExistence type="inferred from homology"/>
<evidence type="ECO:0000313" key="4">
    <source>
        <dbReference type="Proteomes" id="UP000198415"/>
    </source>
</evidence>
<reference evidence="3 4" key="1">
    <citation type="submission" date="2017-06" db="EMBL/GenBank/DDBJ databases">
        <authorList>
            <person name="Kim H.J."/>
            <person name="Triplett B.A."/>
        </authorList>
    </citation>
    <scope>NUCLEOTIDE SEQUENCE [LARGE SCALE GENOMIC DNA]</scope>
    <source>
        <strain evidence="3 4">DSM 43151</strain>
    </source>
</reference>
<sequence length="239" mass="24949">MTGVLGELADLVLPSACVGCGAGRTRLRNGACPACVAELEGLRPYRASPSPPPPGFPPCVAVGPYAGALRGALLAYKEKGRHRLAEPLGALLAGAVAAVAPRDRPVLIVPVPSTRAARWERYGDHMSRLTTHAVRRLRAAGWPARVEQPLRALPKPDSTSLDAAGRSTAAVNSLRINRARIGNLRRGGAMRGTLVVADDIVTTGATLAAAVRRLEEADMQVTGAAVLAATQLRRNCPGI</sequence>
<dbReference type="InterPro" id="IPR000836">
    <property type="entry name" value="PRTase_dom"/>
</dbReference>
<comment type="similarity">
    <text evidence="1">Belongs to the ComF/GntX family.</text>
</comment>